<evidence type="ECO:0000256" key="5">
    <source>
        <dbReference type="ARBA" id="ARBA00022692"/>
    </source>
</evidence>
<feature type="chain" id="PRO_5012205157" evidence="8">
    <location>
        <begin position="35"/>
        <end position="471"/>
    </location>
</feature>
<dbReference type="PANTHER" id="PTHR30026">
    <property type="entry name" value="OUTER MEMBRANE PROTEIN TOLC"/>
    <property type="match status" value="1"/>
</dbReference>
<evidence type="ECO:0000256" key="2">
    <source>
        <dbReference type="ARBA" id="ARBA00007613"/>
    </source>
</evidence>
<evidence type="ECO:0000256" key="4">
    <source>
        <dbReference type="ARBA" id="ARBA00022452"/>
    </source>
</evidence>
<dbReference type="GO" id="GO:0009279">
    <property type="term" value="C:cell outer membrane"/>
    <property type="evidence" value="ECO:0007669"/>
    <property type="project" value="UniProtKB-SubCell"/>
</dbReference>
<sequence length="471" mass="52283">MMKVMKKRMTNLNVKFMKNSLIICLLLVAVSSFAQQKKWTLQECVDYALENNISIKQSSLDIEISEENITSAKGNFLPNVSGSTSGNFNFGSYLGQDGSRISSNTFGSNLSLNVGVTLFNGYRNTNLYKQAKLGLKSSELQFQKLKDDISLYVVNSYLNALLSKENYKIAEDQVKVTQQQINNIQTLVDEGVNPKSDLYNVQAQLASNNEQLITAQNGIDLALLNLAQLLQIPHSGFDIEDVTFNLSSAELAYENTDKIFNKAVQDRPEIKAAEINIENSELDIELAKAAFFPTVSLGGGLGTSYQHTLGEKDRRTIIDPNTGMVSSIPNGFGKQFDDNLGYNIGVSVSIPIFNGNRTRSSVDRAIISNKRVAFGLEQAKQDLLSTIENAYLDARAALNQYRASEASLTAQEEAFRAAQESYNYGAMTSFEFEQVRNRLISAQSTLANSKFNFVFKTKLLEFYYGIPITLE</sequence>
<dbReference type="GO" id="GO:0015562">
    <property type="term" value="F:efflux transmembrane transporter activity"/>
    <property type="evidence" value="ECO:0007669"/>
    <property type="project" value="InterPro"/>
</dbReference>
<evidence type="ECO:0000313" key="10">
    <source>
        <dbReference type="Proteomes" id="UP000182544"/>
    </source>
</evidence>
<keyword evidence="10" id="KW-1185">Reference proteome</keyword>
<dbReference type="Gene3D" id="1.20.1600.10">
    <property type="entry name" value="Outer membrane efflux proteins (OEP)"/>
    <property type="match status" value="1"/>
</dbReference>
<evidence type="ECO:0000256" key="3">
    <source>
        <dbReference type="ARBA" id="ARBA00022448"/>
    </source>
</evidence>
<dbReference type="PANTHER" id="PTHR30026:SF20">
    <property type="entry name" value="OUTER MEMBRANE PROTEIN TOLC"/>
    <property type="match status" value="1"/>
</dbReference>
<keyword evidence="6" id="KW-0472">Membrane</keyword>
<gene>
    <name evidence="9" type="ORF">SAMN05428642_1011150</name>
</gene>
<organism evidence="9 10">
    <name type="scientific">Flaviramulus basaltis</name>
    <dbReference type="NCBI Taxonomy" id="369401"/>
    <lineage>
        <taxon>Bacteria</taxon>
        <taxon>Pseudomonadati</taxon>
        <taxon>Bacteroidota</taxon>
        <taxon>Flavobacteriia</taxon>
        <taxon>Flavobacteriales</taxon>
        <taxon>Flavobacteriaceae</taxon>
        <taxon>Flaviramulus</taxon>
    </lineage>
</organism>
<dbReference type="STRING" id="369401.SAMN05428642_1011150"/>
<dbReference type="SUPFAM" id="SSF56954">
    <property type="entry name" value="Outer membrane efflux proteins (OEP)"/>
    <property type="match status" value="1"/>
</dbReference>
<dbReference type="Pfam" id="PF02321">
    <property type="entry name" value="OEP"/>
    <property type="match status" value="2"/>
</dbReference>
<dbReference type="InterPro" id="IPR003423">
    <property type="entry name" value="OMP_efflux"/>
</dbReference>
<evidence type="ECO:0000256" key="7">
    <source>
        <dbReference type="ARBA" id="ARBA00023237"/>
    </source>
</evidence>
<dbReference type="Proteomes" id="UP000182544">
    <property type="component" value="Unassembled WGS sequence"/>
</dbReference>
<keyword evidence="8" id="KW-0732">Signal</keyword>
<name>A0A1K2IEJ6_9FLAO</name>
<comment type="similarity">
    <text evidence="2">Belongs to the outer membrane factor (OMF) (TC 1.B.17) family.</text>
</comment>
<keyword evidence="3" id="KW-0813">Transport</keyword>
<dbReference type="InterPro" id="IPR051906">
    <property type="entry name" value="TolC-like"/>
</dbReference>
<dbReference type="AlphaFoldDB" id="A0A1K2IEJ6"/>
<reference evidence="9 10" key="1">
    <citation type="submission" date="2016-10" db="EMBL/GenBank/DDBJ databases">
        <authorList>
            <person name="de Groot N.N."/>
        </authorList>
    </citation>
    <scope>NUCLEOTIDE SEQUENCE [LARGE SCALE GENOMIC DNA]</scope>
    <source>
        <strain evidence="9 10">DSM 18180</strain>
    </source>
</reference>
<dbReference type="GO" id="GO:1990281">
    <property type="term" value="C:efflux pump complex"/>
    <property type="evidence" value="ECO:0007669"/>
    <property type="project" value="TreeGrafter"/>
</dbReference>
<keyword evidence="4" id="KW-1134">Transmembrane beta strand</keyword>
<proteinExistence type="inferred from homology"/>
<dbReference type="GO" id="GO:0015288">
    <property type="term" value="F:porin activity"/>
    <property type="evidence" value="ECO:0007669"/>
    <property type="project" value="TreeGrafter"/>
</dbReference>
<accession>A0A1K2IEJ6</accession>
<keyword evidence="7" id="KW-0998">Cell outer membrane</keyword>
<evidence type="ECO:0000256" key="1">
    <source>
        <dbReference type="ARBA" id="ARBA00004442"/>
    </source>
</evidence>
<keyword evidence="5" id="KW-0812">Transmembrane</keyword>
<feature type="signal peptide" evidence="8">
    <location>
        <begin position="1"/>
        <end position="34"/>
    </location>
</feature>
<evidence type="ECO:0000256" key="8">
    <source>
        <dbReference type="SAM" id="SignalP"/>
    </source>
</evidence>
<evidence type="ECO:0000256" key="6">
    <source>
        <dbReference type="ARBA" id="ARBA00023136"/>
    </source>
</evidence>
<evidence type="ECO:0000313" key="9">
    <source>
        <dbReference type="EMBL" id="SFZ90807.1"/>
    </source>
</evidence>
<comment type="subcellular location">
    <subcellularLocation>
        <location evidence="1">Cell outer membrane</location>
    </subcellularLocation>
</comment>
<protein>
    <submittedName>
        <fullName evidence="9">Outer membrane protein</fullName>
    </submittedName>
</protein>
<dbReference type="EMBL" id="FPKV01000001">
    <property type="protein sequence ID" value="SFZ90807.1"/>
    <property type="molecule type" value="Genomic_DNA"/>
</dbReference>